<dbReference type="AlphaFoldDB" id="D8K9A9"/>
<reference evidence="4 5" key="1">
    <citation type="submission" date="2010-06" db="EMBL/GenBank/DDBJ databases">
        <title>Complete sequence of chromosome of Nitrosococcus watsoni C-113.</title>
        <authorList>
            <consortium name="US DOE Joint Genome Institute"/>
            <person name="Lucas S."/>
            <person name="Copeland A."/>
            <person name="Lapidus A."/>
            <person name="Cheng J.-F."/>
            <person name="Bruce D."/>
            <person name="Goodwin L."/>
            <person name="Pitluck S."/>
            <person name="Malfatti S.A."/>
            <person name="Chain P.S.G."/>
            <person name="Land M."/>
            <person name="Hauser L."/>
            <person name="Kyrpides N."/>
            <person name="Ivanova N."/>
            <person name="Cambell M.A."/>
            <person name="Heidelberg J.F."/>
            <person name="Klotz M.G."/>
            <person name="Woyke T."/>
        </authorList>
    </citation>
    <scope>NUCLEOTIDE SEQUENCE [LARGE SCALE GENOMIC DNA]</scope>
    <source>
        <strain evidence="4 5">C-113</strain>
    </source>
</reference>
<dbReference type="EMBL" id="CP002086">
    <property type="protein sequence ID" value="ADJ29252.1"/>
    <property type="molecule type" value="Genomic_DNA"/>
</dbReference>
<accession>D8K9A9</accession>
<evidence type="ECO:0000313" key="4">
    <source>
        <dbReference type="EMBL" id="ADJ29252.1"/>
    </source>
</evidence>
<dbReference type="STRING" id="105559.Nwat_2440"/>
<feature type="domain" description="DUF7834" evidence="3">
    <location>
        <begin position="222"/>
        <end position="469"/>
    </location>
</feature>
<dbReference type="PANTHER" id="PTHR35149">
    <property type="entry name" value="SLL5132 PROTEIN"/>
    <property type="match status" value="1"/>
</dbReference>
<dbReference type="RefSeq" id="WP_013221322.1">
    <property type="nucleotide sequence ID" value="NC_014315.1"/>
</dbReference>
<dbReference type="PANTHER" id="PTHR35149:SF2">
    <property type="entry name" value="DUF262 DOMAIN-CONTAINING PROTEIN"/>
    <property type="match status" value="1"/>
</dbReference>
<evidence type="ECO:0000256" key="1">
    <source>
        <dbReference type="SAM" id="MobiDB-lite"/>
    </source>
</evidence>
<gene>
    <name evidence="4" type="ordered locus">Nwat_2440</name>
</gene>
<proteinExistence type="predicted"/>
<dbReference type="HOGENOM" id="CLU_030645_0_0_6"/>
<protein>
    <submittedName>
        <fullName evidence="4">Uncharacterized protein</fullName>
    </submittedName>
</protein>
<sequence>MTFSAYPSAHSATCFDREDRRPNPPPPKTPMAASVEVSVQSFAALFENATLPLAIDSYQRPFVWETNKIAQLVTDLRDYSRERQENPSLEYYMGTVLLHRNPEKGRLFVIDGQQRLTALSVLHHVLRGELPPHHALRYGSSQSVTHIQRAQAYLAGADVNALVRNVFERICFTVIVVASEDLAFTFFDTQNHRGVPLNATDLLKAYHLRAIPGDRSCTEHLQEDCAERWERLQRTPPILGHGADFAPTLFHEFLWRARRWTGQKLIAHDTYEDILQEFQEDTLSPETPEQVPLYPTRHNCLGVALAVTPQRELRLLPHPLAFTAHPAELPFALRQPISKGLGFFLYADKYTRMLTQLLKEEDHPAEVKAFRKMYKAVLAHLSLYLRELFLLASVMYVDQFGYRQLLHFALWLEHVLGAIRFEKHAIFAQAPLIYLRDNPLNLLDVIASAFRPEQVIDYLKADPAKSYEQREEEDIKPGEGVQGRYKERVLEYYGRQGSLKGKATWITEDFIREQLS</sequence>
<evidence type="ECO:0000259" key="3">
    <source>
        <dbReference type="Pfam" id="PF25202"/>
    </source>
</evidence>
<organism evidence="4 5">
    <name type="scientific">Nitrosococcus watsoni (strain C-113)</name>
    <dbReference type="NCBI Taxonomy" id="105559"/>
    <lineage>
        <taxon>Bacteria</taxon>
        <taxon>Pseudomonadati</taxon>
        <taxon>Pseudomonadota</taxon>
        <taxon>Gammaproteobacteria</taxon>
        <taxon>Chromatiales</taxon>
        <taxon>Chromatiaceae</taxon>
        <taxon>Nitrosococcus</taxon>
    </lineage>
</organism>
<dbReference type="InterPro" id="IPR004919">
    <property type="entry name" value="GmrSD_N"/>
</dbReference>
<evidence type="ECO:0000259" key="2">
    <source>
        <dbReference type="Pfam" id="PF03235"/>
    </source>
</evidence>
<feature type="domain" description="GmrSD restriction endonucleases N-terminal" evidence="2">
    <location>
        <begin position="45"/>
        <end position="207"/>
    </location>
</feature>
<dbReference type="OrthoDB" id="9798761at2"/>
<dbReference type="InterPro" id="IPR057156">
    <property type="entry name" value="DUF7834"/>
</dbReference>
<dbReference type="Pfam" id="PF25202">
    <property type="entry name" value="DUF7834"/>
    <property type="match status" value="1"/>
</dbReference>
<name>D8K9A9_NITWC</name>
<feature type="region of interest" description="Disordered" evidence="1">
    <location>
        <begin position="1"/>
        <end position="32"/>
    </location>
</feature>
<keyword evidence="5" id="KW-1185">Reference proteome</keyword>
<dbReference type="Proteomes" id="UP000000393">
    <property type="component" value="Chromosome"/>
</dbReference>
<dbReference type="eggNOG" id="COG1479">
    <property type="taxonomic scope" value="Bacteria"/>
</dbReference>
<dbReference type="Pfam" id="PF03235">
    <property type="entry name" value="GmrSD_N"/>
    <property type="match status" value="1"/>
</dbReference>
<dbReference type="KEGG" id="nwa:Nwat_2440"/>
<evidence type="ECO:0000313" key="5">
    <source>
        <dbReference type="Proteomes" id="UP000000393"/>
    </source>
</evidence>